<keyword evidence="3" id="KW-1185">Reference proteome</keyword>
<dbReference type="Pfam" id="PF09056">
    <property type="entry name" value="Phospholip_A2_3"/>
    <property type="match status" value="1"/>
</dbReference>
<dbReference type="GO" id="GO:0006644">
    <property type="term" value="P:phospholipid metabolic process"/>
    <property type="evidence" value="ECO:0007669"/>
    <property type="project" value="InterPro"/>
</dbReference>
<feature type="chain" id="PRO_5003093630" evidence="1">
    <location>
        <begin position="23"/>
        <end position="186"/>
    </location>
</feature>
<dbReference type="InterPro" id="IPR015141">
    <property type="entry name" value="PLipase_A2_prok/fun"/>
</dbReference>
<accession>D7BN05</accession>
<sequence length="186" mass="20605">MKANLVLSISFLTLLGSIGFPAASGQLSTNLDSNQEETSFSHINEHQYEVLASEFTLEEIQEIDKVSSEYEVWELTQAIEDPQQYIARKHSFFRAATNGCSFSPDRWGNANFKPACDSHDICYSSSSHADRSTCDRAFHASLTRICSLSYARGTAGRSACNGIANVYYNAVRKLGSSFYEGKGRND</sequence>
<gene>
    <name evidence="2" type="ordered locus">Arch_0563</name>
</gene>
<dbReference type="HOGENOM" id="CLU_1451627_0_0_11"/>
<reference evidence="2 3" key="1">
    <citation type="journal article" date="2010" name="Stand. Genomic Sci.">
        <title>Complete genome sequence of Arcanobacterium haemolyticum type strain (11018).</title>
        <authorList>
            <person name="Yasawong M."/>
            <person name="Teshima H."/>
            <person name="Lapidus A."/>
            <person name="Nolan M."/>
            <person name="Lucas S."/>
            <person name="Glavina Del Rio T."/>
            <person name="Tice H."/>
            <person name="Cheng J."/>
            <person name="Bruce D."/>
            <person name="Detter C."/>
            <person name="Tapia R."/>
            <person name="Han C."/>
            <person name="Goodwin L."/>
            <person name="Pitluck S."/>
            <person name="Liolios K."/>
            <person name="Ivanova N."/>
            <person name="Mavromatis K."/>
            <person name="Mikhailova N."/>
            <person name="Pati A."/>
            <person name="Chen A."/>
            <person name="Palaniappan K."/>
            <person name="Land M."/>
            <person name="Hauser L."/>
            <person name="Chang Y."/>
            <person name="Jeffries C."/>
            <person name="Rohde M."/>
            <person name="Sikorski J."/>
            <person name="Pukall R."/>
            <person name="Goker M."/>
            <person name="Woyke T."/>
            <person name="Bristow J."/>
            <person name="Eisen J."/>
            <person name="Markowitz V."/>
            <person name="Hugenholtz P."/>
            <person name="Kyrpides N."/>
            <person name="Klenk H."/>
        </authorList>
    </citation>
    <scope>NUCLEOTIDE SEQUENCE [LARGE SCALE GENOMIC DNA]</scope>
    <source>
        <strain evidence="3">ATCC 9345 / DSM 20595 / CCUG 17215 / LMG 16163 / NBRC 15585 / NCTC 8452 / 11018</strain>
    </source>
</reference>
<dbReference type="GO" id="GO:0050482">
    <property type="term" value="P:arachidonate secretion"/>
    <property type="evidence" value="ECO:0007669"/>
    <property type="project" value="InterPro"/>
</dbReference>
<dbReference type="EMBL" id="CP002045">
    <property type="protein sequence ID" value="ADH92304.1"/>
    <property type="molecule type" value="Genomic_DNA"/>
</dbReference>
<dbReference type="GO" id="GO:0004623">
    <property type="term" value="F:phospholipase A2 activity"/>
    <property type="evidence" value="ECO:0007669"/>
    <property type="project" value="InterPro"/>
</dbReference>
<dbReference type="SUPFAM" id="SSF48619">
    <property type="entry name" value="Phospholipase A2, PLA2"/>
    <property type="match status" value="1"/>
</dbReference>
<name>D7BN05_ARCHD</name>
<evidence type="ECO:0000313" key="2">
    <source>
        <dbReference type="EMBL" id="ADH92304.1"/>
    </source>
</evidence>
<keyword evidence="1" id="KW-0732">Signal</keyword>
<dbReference type="Gene3D" id="1.20.90.10">
    <property type="entry name" value="Phospholipase A2 domain"/>
    <property type="match status" value="1"/>
</dbReference>
<feature type="signal peptide" evidence="1">
    <location>
        <begin position="1"/>
        <end position="22"/>
    </location>
</feature>
<dbReference type="KEGG" id="ahe:Arch_0563"/>
<protein>
    <submittedName>
        <fullName evidence="2">Phospholipase A2</fullName>
    </submittedName>
</protein>
<organism evidence="2 3">
    <name type="scientific">Arcanobacterium haemolyticum (strain ATCC 9345 / DSM 20595 / CCM 5947 / CCUG 17215 / LMG 16163 / NBRC 15585 / NCTC 8452 / 11018)</name>
    <dbReference type="NCBI Taxonomy" id="644284"/>
    <lineage>
        <taxon>Bacteria</taxon>
        <taxon>Bacillati</taxon>
        <taxon>Actinomycetota</taxon>
        <taxon>Actinomycetes</taxon>
        <taxon>Actinomycetales</taxon>
        <taxon>Actinomycetaceae</taxon>
        <taxon>Arcanobacterium</taxon>
    </lineage>
</organism>
<dbReference type="InterPro" id="IPR036444">
    <property type="entry name" value="PLipase_A2_dom_sf"/>
</dbReference>
<evidence type="ECO:0000313" key="3">
    <source>
        <dbReference type="Proteomes" id="UP000000376"/>
    </source>
</evidence>
<dbReference type="RefSeq" id="WP_013169802.1">
    <property type="nucleotide sequence ID" value="NC_014218.1"/>
</dbReference>
<dbReference type="OrthoDB" id="290927at2"/>
<dbReference type="AlphaFoldDB" id="D7BN05"/>
<proteinExistence type="predicted"/>
<dbReference type="Proteomes" id="UP000000376">
    <property type="component" value="Chromosome"/>
</dbReference>
<evidence type="ECO:0000256" key="1">
    <source>
        <dbReference type="SAM" id="SignalP"/>
    </source>
</evidence>
<dbReference type="eggNOG" id="ENOG5033BEI">
    <property type="taxonomic scope" value="Bacteria"/>
</dbReference>